<keyword evidence="3" id="KW-0408">Iron</keyword>
<dbReference type="SFLD" id="SFLDG01067">
    <property type="entry name" value="SPASM/twitch_domain_containing"/>
    <property type="match status" value="1"/>
</dbReference>
<dbReference type="InterPro" id="IPR023885">
    <property type="entry name" value="4Fe4S-binding_SPASM_dom"/>
</dbReference>
<dbReference type="Gene3D" id="3.20.20.70">
    <property type="entry name" value="Aldolase class I"/>
    <property type="match status" value="1"/>
</dbReference>
<dbReference type="InterPro" id="IPR050377">
    <property type="entry name" value="Radical_SAM_PqqE_MftC-like"/>
</dbReference>
<keyword evidence="1" id="KW-0949">S-adenosyl-L-methionine</keyword>
<dbReference type="SUPFAM" id="SSF102114">
    <property type="entry name" value="Radical SAM enzymes"/>
    <property type="match status" value="1"/>
</dbReference>
<dbReference type="Pfam" id="PF13186">
    <property type="entry name" value="SPASM"/>
    <property type="match status" value="1"/>
</dbReference>
<evidence type="ECO:0000256" key="3">
    <source>
        <dbReference type="ARBA" id="ARBA00023004"/>
    </source>
</evidence>
<dbReference type="AlphaFoldDB" id="H5SKR3"/>
<keyword evidence="2" id="KW-0479">Metal-binding</keyword>
<gene>
    <name evidence="7" type="ORF">HGMM_F42G03C12</name>
</gene>
<dbReference type="GO" id="GO:0046872">
    <property type="term" value="F:metal ion binding"/>
    <property type="evidence" value="ECO:0007669"/>
    <property type="project" value="UniProtKB-KW"/>
</dbReference>
<dbReference type="EMBL" id="AP011757">
    <property type="protein sequence ID" value="BAL56749.1"/>
    <property type="molecule type" value="Genomic_DNA"/>
</dbReference>
<feature type="domain" description="Radical SAM core" evidence="6">
    <location>
        <begin position="15"/>
        <end position="241"/>
    </location>
</feature>
<evidence type="ECO:0000259" key="6">
    <source>
        <dbReference type="PROSITE" id="PS51918"/>
    </source>
</evidence>
<accession>H5SKR3</accession>
<evidence type="ECO:0000256" key="2">
    <source>
        <dbReference type="ARBA" id="ARBA00022723"/>
    </source>
</evidence>
<dbReference type="GO" id="GO:0051536">
    <property type="term" value="F:iron-sulfur cluster binding"/>
    <property type="evidence" value="ECO:0007669"/>
    <property type="project" value="UniProtKB-KW"/>
</dbReference>
<proteinExistence type="predicted"/>
<dbReference type="SFLD" id="SFLDS00029">
    <property type="entry name" value="Radical_SAM"/>
    <property type="match status" value="1"/>
</dbReference>
<dbReference type="Pfam" id="PF04055">
    <property type="entry name" value="Radical_SAM"/>
    <property type="match status" value="1"/>
</dbReference>
<protein>
    <submittedName>
        <fullName evidence="7">Radical SAM family Fe-S protein</fullName>
    </submittedName>
</protein>
<evidence type="ECO:0000256" key="5">
    <source>
        <dbReference type="SAM" id="MobiDB-lite"/>
    </source>
</evidence>
<evidence type="ECO:0000256" key="1">
    <source>
        <dbReference type="ARBA" id="ARBA00022691"/>
    </source>
</evidence>
<dbReference type="InterPro" id="IPR007197">
    <property type="entry name" value="rSAM"/>
</dbReference>
<dbReference type="PROSITE" id="PS51918">
    <property type="entry name" value="RADICAL_SAM"/>
    <property type="match status" value="1"/>
</dbReference>
<dbReference type="CDD" id="cd21109">
    <property type="entry name" value="SPASM"/>
    <property type="match status" value="1"/>
</dbReference>
<dbReference type="PANTHER" id="PTHR11228">
    <property type="entry name" value="RADICAL SAM DOMAIN PROTEIN"/>
    <property type="match status" value="1"/>
</dbReference>
<dbReference type="GO" id="GO:0003824">
    <property type="term" value="F:catalytic activity"/>
    <property type="evidence" value="ECO:0007669"/>
    <property type="project" value="InterPro"/>
</dbReference>
<reference evidence="7" key="1">
    <citation type="journal article" date="2005" name="Environ. Microbiol.">
        <title>Genetic and functional properties of uncultivated thermophilic crenarchaeotes from a subsurface gold mine as revealed by analysis of genome fragments.</title>
        <authorList>
            <person name="Nunoura T."/>
            <person name="Hirayama H."/>
            <person name="Takami H."/>
            <person name="Oida H."/>
            <person name="Nishi S."/>
            <person name="Shimamura S."/>
            <person name="Suzuki Y."/>
            <person name="Inagaki F."/>
            <person name="Takai K."/>
            <person name="Nealson K.H."/>
            <person name="Horikoshi K."/>
        </authorList>
    </citation>
    <scope>NUCLEOTIDE SEQUENCE</scope>
</reference>
<reference evidence="7" key="2">
    <citation type="journal article" date="2012" name="PLoS ONE">
        <title>A Deeply Branching Thermophilic Bacterium with an Ancient Acetyl-CoA Pathway Dominates a Subsurface Ecosystem.</title>
        <authorList>
            <person name="Takami H."/>
            <person name="Noguchi H."/>
            <person name="Takaki Y."/>
            <person name="Uchiyama I."/>
            <person name="Toyoda A."/>
            <person name="Nishi S."/>
            <person name="Chee G.-J."/>
            <person name="Arai W."/>
            <person name="Nunoura T."/>
            <person name="Itoh T."/>
            <person name="Hattori M."/>
            <person name="Takai K."/>
        </authorList>
    </citation>
    <scope>NUCLEOTIDE SEQUENCE</scope>
</reference>
<keyword evidence="4" id="KW-0411">Iron-sulfur</keyword>
<feature type="region of interest" description="Disordered" evidence="5">
    <location>
        <begin position="346"/>
        <end position="385"/>
    </location>
</feature>
<evidence type="ECO:0000256" key="4">
    <source>
        <dbReference type="ARBA" id="ARBA00023014"/>
    </source>
</evidence>
<sequence>MNSPAETLKRALSLATGRLYTLPILTLMPHSRCNCRCLMCDIWRDNANKREISPEAVARWMAVLQQLGTRWVVLSGGEPLMHSDLFGLCQVLRRAPVRLTLLSTGLLLAKYAAEVVTFVDDVIVSLDGSPTVHNRIRNVPHAYERLAEGVAALKALRPDFRVTARCTLQKANYADLPNIIETAHALGLDQISFLAVDVSTTAFGRPEGWGPERVASVALDAEDVARFRAILDEVIARYSADFQSGFIAESPAKLRRLPAYFAALLGQGHFPEVACTAPWVSAVIEADGTVRPCFFHRGFGNALEQPLDAILNSDEAIAFRRNLNVRTDPICRKCVCSLNLRPHHGVKGQAEGWPRPAPQARAPRAPNAPGGTSPRRSPGPGWGKR</sequence>
<name>H5SKR3_9ZZZZ</name>
<dbReference type="PANTHER" id="PTHR11228:SF7">
    <property type="entry name" value="PQQA PEPTIDE CYCLASE"/>
    <property type="match status" value="1"/>
</dbReference>
<dbReference type="InterPro" id="IPR013785">
    <property type="entry name" value="Aldolase_TIM"/>
</dbReference>
<dbReference type="CDD" id="cd01335">
    <property type="entry name" value="Radical_SAM"/>
    <property type="match status" value="1"/>
</dbReference>
<evidence type="ECO:0000313" key="7">
    <source>
        <dbReference type="EMBL" id="BAL56749.1"/>
    </source>
</evidence>
<dbReference type="InterPro" id="IPR058240">
    <property type="entry name" value="rSAM_sf"/>
</dbReference>
<feature type="compositionally biased region" description="Low complexity" evidence="5">
    <location>
        <begin position="358"/>
        <end position="379"/>
    </location>
</feature>
<organism evidence="7">
    <name type="scientific">uncultured prokaryote</name>
    <dbReference type="NCBI Taxonomy" id="198431"/>
    <lineage>
        <taxon>unclassified sequences</taxon>
        <taxon>environmental samples</taxon>
    </lineage>
</organism>